<accession>A0ABP8C912</accession>
<reference evidence="3" key="1">
    <citation type="journal article" date="2019" name="Int. J. Syst. Evol. Microbiol.">
        <title>The Global Catalogue of Microorganisms (GCM) 10K type strain sequencing project: providing services to taxonomists for standard genome sequencing and annotation.</title>
        <authorList>
            <consortium name="The Broad Institute Genomics Platform"/>
            <consortium name="The Broad Institute Genome Sequencing Center for Infectious Disease"/>
            <person name="Wu L."/>
            <person name="Ma J."/>
        </authorList>
    </citation>
    <scope>NUCLEOTIDE SEQUENCE [LARGE SCALE GENOMIC DNA]</scope>
    <source>
        <strain evidence="3">JCM 17440</strain>
    </source>
</reference>
<organism evidence="2 3">
    <name type="scientific">Actinomadura meridiana</name>
    <dbReference type="NCBI Taxonomy" id="559626"/>
    <lineage>
        <taxon>Bacteria</taxon>
        <taxon>Bacillati</taxon>
        <taxon>Actinomycetota</taxon>
        <taxon>Actinomycetes</taxon>
        <taxon>Streptosporangiales</taxon>
        <taxon>Thermomonosporaceae</taxon>
        <taxon>Actinomadura</taxon>
    </lineage>
</organism>
<keyword evidence="3" id="KW-1185">Reference proteome</keyword>
<sequence length="178" mass="20605">MELEKLPPLLDREGWTELFESASSRLDHLELRDSYNVDTESPAYRLWRENQDRPRPPRESYWQGLIADTVQRGVIVRRLRVVSLPPTEYIRFEHAGTWQTVEAGESVRWLPRHEAAGLLAPSNDFWLVDSERIMFNLFDGDGRPNGRFLTDEVLVAKAISGAFEALWELATPHEEFAI</sequence>
<dbReference type="Proteomes" id="UP001501710">
    <property type="component" value="Unassembled WGS sequence"/>
</dbReference>
<proteinExistence type="predicted"/>
<protein>
    <recommendedName>
        <fullName evidence="1">DUF6879 domain-containing protein</fullName>
    </recommendedName>
</protein>
<gene>
    <name evidence="2" type="ORF">GCM10022254_44140</name>
</gene>
<evidence type="ECO:0000259" key="1">
    <source>
        <dbReference type="Pfam" id="PF21806"/>
    </source>
</evidence>
<dbReference type="RefSeq" id="WP_344899557.1">
    <property type="nucleotide sequence ID" value="NZ_BAABAS010000015.1"/>
</dbReference>
<feature type="domain" description="DUF6879" evidence="1">
    <location>
        <begin position="15"/>
        <end position="177"/>
    </location>
</feature>
<dbReference type="InterPro" id="IPR049244">
    <property type="entry name" value="DUF6879"/>
</dbReference>
<dbReference type="EMBL" id="BAABAS010000015">
    <property type="protein sequence ID" value="GAA4235875.1"/>
    <property type="molecule type" value="Genomic_DNA"/>
</dbReference>
<name>A0ABP8C912_9ACTN</name>
<evidence type="ECO:0000313" key="3">
    <source>
        <dbReference type="Proteomes" id="UP001501710"/>
    </source>
</evidence>
<comment type="caution">
    <text evidence="2">The sequence shown here is derived from an EMBL/GenBank/DDBJ whole genome shotgun (WGS) entry which is preliminary data.</text>
</comment>
<dbReference type="Pfam" id="PF21806">
    <property type="entry name" value="DUF6879"/>
    <property type="match status" value="1"/>
</dbReference>
<evidence type="ECO:0000313" key="2">
    <source>
        <dbReference type="EMBL" id="GAA4235875.1"/>
    </source>
</evidence>